<dbReference type="OrthoDB" id="1806906at2"/>
<dbReference type="RefSeq" id="WP_107006623.1">
    <property type="nucleotide sequence ID" value="NZ_JAVIDQ010000013.1"/>
</dbReference>
<reference evidence="8" key="3">
    <citation type="journal article" date="2019" name="Int. J. Syst. Evol. Microbiol.">
        <title>The Global Catalogue of Microorganisms (GCM) 10K type strain sequencing project: providing services to taxonomists for standard genome sequencing and annotation.</title>
        <authorList>
            <consortium name="The Broad Institute Genomics Platform"/>
            <consortium name="The Broad Institute Genome Sequencing Center for Infectious Disease"/>
            <person name="Wu L."/>
            <person name="Ma J."/>
        </authorList>
    </citation>
    <scope>NUCLEOTIDE SEQUENCE [LARGE SCALE GENOMIC DNA]</scope>
    <source>
        <strain evidence="8">KCTC 62575</strain>
    </source>
</reference>
<dbReference type="SUPFAM" id="SSF46894">
    <property type="entry name" value="C-terminal effector domain of the bipartite response regulators"/>
    <property type="match status" value="1"/>
</dbReference>
<dbReference type="PANTHER" id="PTHR44688">
    <property type="entry name" value="DNA-BINDING TRANSCRIPTIONAL ACTIVATOR DEVR_DOSR"/>
    <property type="match status" value="1"/>
</dbReference>
<reference evidence="6 7" key="2">
    <citation type="submission" date="2018-08" db="EMBL/GenBank/DDBJ databases">
        <title>The draft genome of Acinetobacter sichuanensis strain WCHAc060041.</title>
        <authorList>
            <person name="Qin J."/>
            <person name="Feng Y."/>
            <person name="Zong Z."/>
        </authorList>
    </citation>
    <scope>NUCLEOTIDE SEQUENCE [LARGE SCALE GENOMIC DNA]</scope>
    <source>
        <strain evidence="6 7">WCHAc060041</strain>
    </source>
</reference>
<evidence type="ECO:0000313" key="5">
    <source>
        <dbReference type="EMBL" id="MFC2996506.1"/>
    </source>
</evidence>
<evidence type="ECO:0000259" key="4">
    <source>
        <dbReference type="PROSITE" id="PS50043"/>
    </source>
</evidence>
<keyword evidence="3" id="KW-0804">Transcription</keyword>
<organism evidence="6 7">
    <name type="scientific">Acinetobacter sichuanensis</name>
    <dbReference type="NCBI Taxonomy" id="2136183"/>
    <lineage>
        <taxon>Bacteria</taxon>
        <taxon>Pseudomonadati</taxon>
        <taxon>Pseudomonadota</taxon>
        <taxon>Gammaproteobacteria</taxon>
        <taxon>Moraxellales</taxon>
        <taxon>Moraxellaceae</taxon>
        <taxon>Acinetobacter</taxon>
    </lineage>
</organism>
<dbReference type="Proteomes" id="UP001595455">
    <property type="component" value="Unassembled WGS sequence"/>
</dbReference>
<dbReference type="PROSITE" id="PS50043">
    <property type="entry name" value="HTH_LUXR_2"/>
    <property type="match status" value="1"/>
</dbReference>
<sequence>MLNQQFLTQFGENFVEQVQRVLDIDGYLLYSIDNINHTHNYHLFNISKNSLDEYLGKKIQQDPVCFRHFYSDHHTHVEFLGEHESNEEYLDFMQRWDIVDTAEIFFRKRNGEPIAGLSIVRENNQKKFTEQDKKILKSFYFLSEKYFQHHMDTVDKHFFMEKFNLTKKEIVVLEELFNGLESGLIAEKLNCSLATVKTHIQHIYQKTNVKSRQELLCNFLR</sequence>
<gene>
    <name evidence="5" type="ORF">ACFODO_14805</name>
    <name evidence="6" type="ORF">C9E89_001270</name>
</gene>
<feature type="domain" description="HTH luxR-type" evidence="4">
    <location>
        <begin position="161"/>
        <end position="221"/>
    </location>
</feature>
<evidence type="ECO:0000256" key="2">
    <source>
        <dbReference type="ARBA" id="ARBA00023125"/>
    </source>
</evidence>
<name>A0A371YVX9_9GAMM</name>
<dbReference type="InterPro" id="IPR000792">
    <property type="entry name" value="Tscrpt_reg_LuxR_C"/>
</dbReference>
<evidence type="ECO:0000256" key="1">
    <source>
        <dbReference type="ARBA" id="ARBA00023015"/>
    </source>
</evidence>
<dbReference type="Proteomes" id="UP000240957">
    <property type="component" value="Unassembled WGS sequence"/>
</dbReference>
<dbReference type="GO" id="GO:0003677">
    <property type="term" value="F:DNA binding"/>
    <property type="evidence" value="ECO:0007669"/>
    <property type="project" value="UniProtKB-KW"/>
</dbReference>
<keyword evidence="1" id="KW-0805">Transcription regulation</keyword>
<keyword evidence="2" id="KW-0238">DNA-binding</keyword>
<dbReference type="PRINTS" id="PR00038">
    <property type="entry name" value="HTHLUXR"/>
</dbReference>
<reference evidence="5" key="4">
    <citation type="submission" date="2024-09" db="EMBL/GenBank/DDBJ databases">
        <authorList>
            <person name="Sun Q."/>
            <person name="Mori K."/>
        </authorList>
    </citation>
    <scope>NUCLEOTIDE SEQUENCE</scope>
    <source>
        <strain evidence="5">KCTC 62575</strain>
    </source>
</reference>
<evidence type="ECO:0000313" key="6">
    <source>
        <dbReference type="EMBL" id="RFC85579.1"/>
    </source>
</evidence>
<evidence type="ECO:0000313" key="7">
    <source>
        <dbReference type="Proteomes" id="UP000240957"/>
    </source>
</evidence>
<dbReference type="AlphaFoldDB" id="A0A371YVX9"/>
<dbReference type="InterPro" id="IPR036388">
    <property type="entry name" value="WH-like_DNA-bd_sf"/>
</dbReference>
<protein>
    <submittedName>
        <fullName evidence="5">Helix-turn-helix transcriptional regulator</fullName>
    </submittedName>
    <submittedName>
        <fullName evidence="6">LuxR family transcriptional regulator</fullName>
    </submittedName>
</protein>
<dbReference type="SMART" id="SM00421">
    <property type="entry name" value="HTH_LUXR"/>
    <property type="match status" value="1"/>
</dbReference>
<dbReference type="GO" id="GO:0006355">
    <property type="term" value="P:regulation of DNA-templated transcription"/>
    <property type="evidence" value="ECO:0007669"/>
    <property type="project" value="InterPro"/>
</dbReference>
<dbReference type="PROSITE" id="PS00622">
    <property type="entry name" value="HTH_LUXR_1"/>
    <property type="match status" value="1"/>
</dbReference>
<evidence type="ECO:0000313" key="8">
    <source>
        <dbReference type="Proteomes" id="UP001595455"/>
    </source>
</evidence>
<evidence type="ECO:0000256" key="3">
    <source>
        <dbReference type="ARBA" id="ARBA00023163"/>
    </source>
</evidence>
<proteinExistence type="predicted"/>
<dbReference type="InterPro" id="IPR016032">
    <property type="entry name" value="Sig_transdc_resp-reg_C-effctor"/>
</dbReference>
<dbReference type="CDD" id="cd06170">
    <property type="entry name" value="LuxR_C_like"/>
    <property type="match status" value="1"/>
</dbReference>
<dbReference type="EMBL" id="PYIX02000001">
    <property type="protein sequence ID" value="RFC85579.1"/>
    <property type="molecule type" value="Genomic_DNA"/>
</dbReference>
<dbReference type="Gene3D" id="1.10.10.10">
    <property type="entry name" value="Winged helix-like DNA-binding domain superfamily/Winged helix DNA-binding domain"/>
    <property type="match status" value="1"/>
</dbReference>
<dbReference type="Pfam" id="PF00196">
    <property type="entry name" value="GerE"/>
    <property type="match status" value="1"/>
</dbReference>
<dbReference type="PANTHER" id="PTHR44688:SF16">
    <property type="entry name" value="DNA-BINDING TRANSCRIPTIONAL ACTIVATOR DEVR_DOSR"/>
    <property type="match status" value="1"/>
</dbReference>
<comment type="caution">
    <text evidence="6">The sequence shown here is derived from an EMBL/GenBank/DDBJ whole genome shotgun (WGS) entry which is preliminary data.</text>
</comment>
<accession>A0A371YVX9</accession>
<dbReference type="EMBL" id="JBHRSF010000071">
    <property type="protein sequence ID" value="MFC2996506.1"/>
    <property type="molecule type" value="Genomic_DNA"/>
</dbReference>
<keyword evidence="8" id="KW-1185">Reference proteome</keyword>
<reference evidence="5" key="1">
    <citation type="journal article" date="2014" name="Int. J. Syst. Evol. Microbiol.">
        <title>Complete genome of a new Firmicutes species belonging to the dominant human colonic microbiota ('Ruminococcus bicirculans') reveals two chromosomes and a selective capacity to utilize plant glucans.</title>
        <authorList>
            <consortium name="NISC Comparative Sequencing Program"/>
            <person name="Wegmann U."/>
            <person name="Louis P."/>
            <person name="Goesmann A."/>
            <person name="Henrissat B."/>
            <person name="Duncan S.H."/>
            <person name="Flint H.J."/>
        </authorList>
    </citation>
    <scope>NUCLEOTIDE SEQUENCE</scope>
    <source>
        <strain evidence="5">KCTC 62575</strain>
    </source>
</reference>